<dbReference type="AlphaFoldDB" id="A0A6N8CL90"/>
<dbReference type="Proteomes" id="UP000440978">
    <property type="component" value="Unassembled WGS sequence"/>
</dbReference>
<organism evidence="2 3">
    <name type="scientific">Terrilactibacillus tamarindi</name>
    <dbReference type="NCBI Taxonomy" id="2599694"/>
    <lineage>
        <taxon>Bacteria</taxon>
        <taxon>Bacillati</taxon>
        <taxon>Bacillota</taxon>
        <taxon>Bacilli</taxon>
        <taxon>Bacillales</taxon>
        <taxon>Bacillaceae</taxon>
        <taxon>Terrilactibacillus</taxon>
    </lineage>
</organism>
<dbReference type="InterPro" id="IPR036112">
    <property type="entry name" value="ComA_synth_sf"/>
</dbReference>
<comment type="caution">
    <text evidence="2">The sequence shown here is derived from an EMBL/GenBank/DDBJ whole genome shotgun (WGS) entry which is preliminary data.</text>
</comment>
<keyword evidence="3" id="KW-1185">Reference proteome</keyword>
<dbReference type="SUPFAM" id="SSF102110">
    <property type="entry name" value="(2r)-phospho-3-sulfolactate synthase ComA"/>
    <property type="match status" value="1"/>
</dbReference>
<comment type="similarity">
    <text evidence="1">Belongs to the phosphosulfolactate synthase family.</text>
</comment>
<dbReference type="Pfam" id="PF02679">
    <property type="entry name" value="ComA"/>
    <property type="match status" value="1"/>
</dbReference>
<sequence length="278" mass="31743">MIHRHLPSLGRERSVKNRQSDLNPILFDPSGERDRKFEEQGITMLIDTGNGLALFDDLLQLAGEYVDFIKLGFGTTVLYSKELLEKKLQLAKKANVKLYPGGTLFEIALHKGVVNEYFDFLQNVGFDYIEISEGTIDLPFRKRQMMIKEAVANGFTVISECGKKEEGSSCEVKDLERMLYSDLECGASYVIVEGRESGENVGIYNNNGKIDHGFLEDIKETIPDDIRKFLIWEAPQKKQQIELIHFWGRNVNLGNIQCKDAFSLECLRRGLRFDTFSK</sequence>
<name>A0A6N8CL90_9BACI</name>
<proteinExistence type="inferred from homology"/>
<dbReference type="OrthoDB" id="7809088at2"/>
<evidence type="ECO:0000313" key="2">
    <source>
        <dbReference type="EMBL" id="MTT30642.1"/>
    </source>
</evidence>
<accession>A0A6N8CL90</accession>
<evidence type="ECO:0000256" key="1">
    <source>
        <dbReference type="ARBA" id="ARBA00010424"/>
    </source>
</evidence>
<dbReference type="EMBL" id="WNHB01000002">
    <property type="protein sequence ID" value="MTT30642.1"/>
    <property type="molecule type" value="Genomic_DNA"/>
</dbReference>
<dbReference type="InterPro" id="IPR003830">
    <property type="entry name" value="ComA_synth"/>
</dbReference>
<gene>
    <name evidence="2" type="ORF">GMB86_01265</name>
</gene>
<reference evidence="2 3" key="1">
    <citation type="submission" date="2019-11" db="EMBL/GenBank/DDBJ databases">
        <title>Terrilactibacillus tamarindus sp. nov. BCM23-1 isolated from bark of Tamarindus indica.</title>
        <authorList>
            <person name="Kingkaew E."/>
            <person name="Tanasupawat S."/>
        </authorList>
    </citation>
    <scope>NUCLEOTIDE SEQUENCE [LARGE SCALE GENOMIC DNA]</scope>
    <source>
        <strain evidence="2 3">BCM23-1</strain>
    </source>
</reference>
<evidence type="ECO:0000313" key="3">
    <source>
        <dbReference type="Proteomes" id="UP000440978"/>
    </source>
</evidence>
<protein>
    <submittedName>
        <fullName evidence="2">Phosphosulfolactate synthase</fullName>
    </submittedName>
</protein>
<dbReference type="InterPro" id="IPR013785">
    <property type="entry name" value="Aldolase_TIM"/>
</dbReference>
<dbReference type="Gene3D" id="3.20.20.70">
    <property type="entry name" value="Aldolase class I"/>
    <property type="match status" value="1"/>
</dbReference>